<protein>
    <submittedName>
        <fullName evidence="1">Uncharacterized protein</fullName>
    </submittedName>
</protein>
<dbReference type="RefSeq" id="WP_131999032.1">
    <property type="nucleotide sequence ID" value="NZ_SMGK01000006.1"/>
</dbReference>
<reference evidence="1 2" key="1">
    <citation type="submission" date="2019-03" db="EMBL/GenBank/DDBJ databases">
        <title>Genomic Encyclopedia of Type Strains, Phase IV (KMG-IV): sequencing the most valuable type-strain genomes for metagenomic binning, comparative biology and taxonomic classification.</title>
        <authorList>
            <person name="Goeker M."/>
        </authorList>
    </citation>
    <scope>NUCLEOTIDE SEQUENCE [LARGE SCALE GENOMIC DNA]</scope>
    <source>
        <strain evidence="1 2">DSM 103428</strain>
    </source>
</reference>
<evidence type="ECO:0000313" key="2">
    <source>
        <dbReference type="Proteomes" id="UP000295210"/>
    </source>
</evidence>
<proteinExistence type="predicted"/>
<evidence type="ECO:0000313" key="1">
    <source>
        <dbReference type="EMBL" id="TCK70908.1"/>
    </source>
</evidence>
<name>A0A4R1KZB0_9BACT</name>
<comment type="caution">
    <text evidence="1">The sequence shown here is derived from an EMBL/GenBank/DDBJ whole genome shotgun (WGS) entry which is preliminary data.</text>
</comment>
<organism evidence="1 2">
    <name type="scientific">Acidipila rosea</name>
    <dbReference type="NCBI Taxonomy" id="768535"/>
    <lineage>
        <taxon>Bacteria</taxon>
        <taxon>Pseudomonadati</taxon>
        <taxon>Acidobacteriota</taxon>
        <taxon>Terriglobia</taxon>
        <taxon>Terriglobales</taxon>
        <taxon>Acidobacteriaceae</taxon>
        <taxon>Acidipila</taxon>
    </lineage>
</organism>
<gene>
    <name evidence="1" type="ORF">C7378_3298</name>
</gene>
<accession>A0A4R1KZB0</accession>
<dbReference type="OrthoDB" id="287836at2"/>
<keyword evidence="2" id="KW-1185">Reference proteome</keyword>
<dbReference type="AlphaFoldDB" id="A0A4R1KZB0"/>
<sequence>MSYNEQLQRIVKKYEDAGNPLPATAHDIALWAIEQGLWEPQRSTVVDRCAEEIARAMREEHITDPQGRRVRVKHVATVERNGRQAAFWADMRTAPREHMEIAFQQRRQQIVGDCRQLKWDVDSYNQNHNAGEDLQMVFDFTLDLEEIEALAAIA</sequence>
<dbReference type="Proteomes" id="UP000295210">
    <property type="component" value="Unassembled WGS sequence"/>
</dbReference>
<dbReference type="EMBL" id="SMGK01000006">
    <property type="protein sequence ID" value="TCK70908.1"/>
    <property type="molecule type" value="Genomic_DNA"/>
</dbReference>